<evidence type="ECO:0000313" key="2">
    <source>
        <dbReference type="EMBL" id="MBO0614994.1"/>
    </source>
</evidence>
<evidence type="ECO:0000256" key="1">
    <source>
        <dbReference type="SAM" id="Phobius"/>
    </source>
</evidence>
<gene>
    <name evidence="3" type="ORF">J1836_014415</name>
    <name evidence="2" type="ORF">J1836_19025</name>
</gene>
<dbReference type="EMBL" id="CP072748">
    <property type="protein sequence ID" value="QTX09796.1"/>
    <property type="molecule type" value="Genomic_DNA"/>
</dbReference>
<feature type="transmembrane region" description="Helical" evidence="1">
    <location>
        <begin position="258"/>
        <end position="276"/>
    </location>
</feature>
<keyword evidence="1" id="KW-1133">Transmembrane helix</keyword>
<feature type="transmembrane region" description="Helical" evidence="1">
    <location>
        <begin position="57"/>
        <end position="75"/>
    </location>
</feature>
<name>A0A8B0SEL4_9GAMM</name>
<feature type="transmembrane region" description="Helical" evidence="1">
    <location>
        <begin position="337"/>
        <end position="360"/>
    </location>
</feature>
<feature type="transmembrane region" description="Helical" evidence="1">
    <location>
        <begin position="6"/>
        <end position="25"/>
    </location>
</feature>
<feature type="transmembrane region" description="Helical" evidence="1">
    <location>
        <begin position="193"/>
        <end position="213"/>
    </location>
</feature>
<reference evidence="3" key="2">
    <citation type="submission" date="2021-04" db="EMBL/GenBank/DDBJ databases">
        <title>Complete Genome and methylome analysis of Thiothrix fructosivorans ATCC 49748.</title>
        <authorList>
            <person name="Fomenkov A."/>
            <person name="Sun L."/>
            <person name="Vincze T."/>
            <person name="Grabovich M.Y."/>
            <person name="Roberts R.J."/>
        </authorList>
    </citation>
    <scope>NUCLEOTIDE SEQUENCE</scope>
    <source>
        <strain evidence="3">ATCC 49748</strain>
    </source>
</reference>
<reference evidence="2 4" key="1">
    <citation type="submission" date="2021-03" db="EMBL/GenBank/DDBJ databases">
        <title>Draft genome and methylome analysis of Thiotrix fructosivoruns ATCC 49748.</title>
        <authorList>
            <person name="Fomenkov A."/>
            <person name="Grabovich M.Y."/>
            <person name="Roberts R.J."/>
        </authorList>
    </citation>
    <scope>NUCLEOTIDE SEQUENCE [LARGE SCALE GENOMIC DNA]</scope>
    <source>
        <strain evidence="2 4">ATCC 49748</strain>
    </source>
</reference>
<sequence>MKWSPAFLRSIASLLLLGMAISSLLHLLYPSLPAWVSGLCAWLGLGALLLSAHPRSFQQFFMLAGVGLVFLLWGWGRGASISLNDILLQNNGLMVMLYSVGFLRLVATSAQADNEPLPQGRRAFVNTLLGVHVLGAVINISILILVAERLKSQQALGKQTVTVIGRAFSMAAFWSPFFAAMAVALTYAPGAELHPVILTGLGLTVLAMLVTVLEMGGSGLHKVQAFRGYPMHAGSLLIPVLLAVTVMVLHPLLPNVPVLMVVSTTAVTLAVVFLSLRQPGTAKAGLKQHVWNSAPRLARELGLFMGAGLLTVGVQAVSQSFSGFQPFAALDGLELSLLLGGAIVVSLLGVHPVVSVAVIGPLVQPLHPDANVLAMLFLCIWSLGVVASPFSGLNAIMRSQFEVSGRDILRWNIGYVVVMWAVVSAAFFLIES</sequence>
<organism evidence="3">
    <name type="scientific">Thiothrix fructosivorans</name>
    <dbReference type="NCBI Taxonomy" id="111770"/>
    <lineage>
        <taxon>Bacteria</taxon>
        <taxon>Pseudomonadati</taxon>
        <taxon>Pseudomonadota</taxon>
        <taxon>Gammaproteobacteria</taxon>
        <taxon>Thiotrichales</taxon>
        <taxon>Thiotrichaceae</taxon>
        <taxon>Thiothrix</taxon>
    </lineage>
</organism>
<keyword evidence="1" id="KW-0472">Membrane</keyword>
<keyword evidence="1" id="KW-0812">Transmembrane</keyword>
<feature type="transmembrane region" description="Helical" evidence="1">
    <location>
        <begin position="233"/>
        <end position="252"/>
    </location>
</feature>
<keyword evidence="4" id="KW-1185">Reference proteome</keyword>
<protein>
    <submittedName>
        <fullName evidence="3">Uncharacterized protein</fullName>
    </submittedName>
</protein>
<feature type="transmembrane region" description="Helical" evidence="1">
    <location>
        <begin position="167"/>
        <end position="187"/>
    </location>
</feature>
<feature type="transmembrane region" description="Helical" evidence="1">
    <location>
        <begin position="127"/>
        <end position="146"/>
    </location>
</feature>
<evidence type="ECO:0000313" key="3">
    <source>
        <dbReference type="EMBL" id="QTX09796.1"/>
    </source>
</evidence>
<evidence type="ECO:0000313" key="4">
    <source>
        <dbReference type="Proteomes" id="UP000664466"/>
    </source>
</evidence>
<accession>A0A8B0SEL4</accession>
<feature type="transmembrane region" description="Helical" evidence="1">
    <location>
        <begin position="413"/>
        <end position="430"/>
    </location>
</feature>
<dbReference type="EMBL" id="JAFMPM010000008">
    <property type="protein sequence ID" value="MBO0614994.1"/>
    <property type="molecule type" value="Genomic_DNA"/>
</dbReference>
<feature type="transmembrane region" description="Helical" evidence="1">
    <location>
        <begin position="372"/>
        <end position="393"/>
    </location>
</feature>
<dbReference type="RefSeq" id="WP_207252696.1">
    <property type="nucleotide sequence ID" value="NZ_JAFMPM010000008.1"/>
</dbReference>
<dbReference type="Proteomes" id="UP000664466">
    <property type="component" value="Unassembled WGS sequence"/>
</dbReference>
<proteinExistence type="predicted"/>
<feature type="transmembrane region" description="Helical" evidence="1">
    <location>
        <begin position="87"/>
        <end position="107"/>
    </location>
</feature>
<dbReference type="AlphaFoldDB" id="A0A8B0SEL4"/>